<evidence type="ECO:0000313" key="2">
    <source>
        <dbReference type="EMBL" id="OLO74648.1"/>
    </source>
</evidence>
<dbReference type="Gene3D" id="3.40.190.10">
    <property type="entry name" value="Periplasmic binding protein-like II"/>
    <property type="match status" value="1"/>
</dbReference>
<dbReference type="AlphaFoldDB" id="A0A1Q8X2U9"/>
<evidence type="ECO:0000313" key="3">
    <source>
        <dbReference type="Proteomes" id="UP000186769"/>
    </source>
</evidence>
<dbReference type="EMBL" id="MSKW01000026">
    <property type="protein sequence ID" value="OLO74648.1"/>
    <property type="molecule type" value="Genomic_DNA"/>
</dbReference>
<dbReference type="Proteomes" id="UP000186769">
    <property type="component" value="Unassembled WGS sequence"/>
</dbReference>
<reference evidence="2 3" key="1">
    <citation type="submission" date="2016-12" db="EMBL/GenBank/DDBJ databases">
        <title>Genomic comparison of strains in the 'Actinomyces naeslundii' group.</title>
        <authorList>
            <person name="Mughal S.R."/>
            <person name="Do T."/>
            <person name="Gilbert S.C."/>
            <person name="Witherden E.A."/>
            <person name="Didelot X."/>
            <person name="Beighton D."/>
        </authorList>
    </citation>
    <scope>NUCLEOTIDE SEQUENCE [LARGE SCALE GENOMIC DNA]</scope>
    <source>
        <strain evidence="2 3">G53E</strain>
    </source>
</reference>
<gene>
    <name evidence="2" type="ORF">BKH15_12280</name>
</gene>
<dbReference type="GO" id="GO:0043190">
    <property type="term" value="C:ATP-binding cassette (ABC) transporter complex"/>
    <property type="evidence" value="ECO:0007669"/>
    <property type="project" value="InterPro"/>
</dbReference>
<dbReference type="CDD" id="cd13606">
    <property type="entry name" value="PBP2_ProX_like"/>
    <property type="match status" value="1"/>
</dbReference>
<comment type="caution">
    <text evidence="2">The sequence shown here is derived from an EMBL/GenBank/DDBJ whole genome shotgun (WGS) entry which is preliminary data.</text>
</comment>
<protein>
    <submittedName>
        <fullName evidence="2">Glycine/betaine ABC transporter</fullName>
    </submittedName>
</protein>
<dbReference type="SUPFAM" id="SSF53850">
    <property type="entry name" value="Periplasmic binding protein-like II"/>
    <property type="match status" value="1"/>
</dbReference>
<feature type="domain" description="ABC-type glycine betaine transport system substrate-binding" evidence="1">
    <location>
        <begin position="53"/>
        <end position="331"/>
    </location>
</feature>
<accession>A0A1Q8X2U9</accession>
<dbReference type="InterPro" id="IPR007210">
    <property type="entry name" value="ABC_Gly_betaine_transp_sub-bd"/>
</dbReference>
<name>A0A1Q8X2U9_9ACTO</name>
<dbReference type="RefSeq" id="WP_075415510.1">
    <property type="nucleotide sequence ID" value="NZ_MSKW01000026.1"/>
</dbReference>
<dbReference type="GO" id="GO:0022857">
    <property type="term" value="F:transmembrane transporter activity"/>
    <property type="evidence" value="ECO:0007669"/>
    <property type="project" value="InterPro"/>
</dbReference>
<evidence type="ECO:0000259" key="1">
    <source>
        <dbReference type="Pfam" id="PF04069"/>
    </source>
</evidence>
<proteinExistence type="predicted"/>
<dbReference type="Pfam" id="PF04069">
    <property type="entry name" value="OpuAC"/>
    <property type="match status" value="1"/>
</dbReference>
<dbReference type="PROSITE" id="PS51318">
    <property type="entry name" value="TAT"/>
    <property type="match status" value="1"/>
</dbReference>
<dbReference type="Gene3D" id="3.40.190.120">
    <property type="entry name" value="Osmoprotection protein (prox), domain 2"/>
    <property type="match status" value="1"/>
</dbReference>
<sequence length="336" mass="34950">MTAPSHSRPGKQLTRRGLLAGVGATTGLLALSACSDTDPFAVDQSSGGYSGGPIIIGSQQYYSNEIIAELYAQMMEKTGLTVTRQYQIGQREVYLPELEAGKIHVIPEYGGNLLEYYSKTSASGGPTATTATVTATATPSRAAGDTASIQDALLRTLPHSLTVLNPAEATDQDSLTVTKATAQAHSLTSIGDLASLGRSVTIAANSEFTTRPYGPKGLKAVYGVDASVTPVEDSGGPLTVKALTDGTVDVADIYSSDPAIGAKDLVILSDPQMLILPQNVTPLVSASLPAIAATAINRVSALLTPDELRSLNQRSTGEKLSSKTIATDWLTSKKLL</sequence>
<dbReference type="InterPro" id="IPR006311">
    <property type="entry name" value="TAT_signal"/>
</dbReference>
<organism evidence="2 3">
    <name type="scientific">Actinomyces oris</name>
    <dbReference type="NCBI Taxonomy" id="544580"/>
    <lineage>
        <taxon>Bacteria</taxon>
        <taxon>Bacillati</taxon>
        <taxon>Actinomycetota</taxon>
        <taxon>Actinomycetes</taxon>
        <taxon>Actinomycetales</taxon>
        <taxon>Actinomycetaceae</taxon>
        <taxon>Actinomyces</taxon>
    </lineage>
</organism>